<accession>A0A653AYZ4</accession>
<dbReference type="EMBL" id="LR130779">
    <property type="protein sequence ID" value="VDN61614.1"/>
    <property type="molecule type" value="Genomic_DNA"/>
</dbReference>
<name>A0A653AYZ4_ECTOL</name>
<evidence type="ECO:0000313" key="1">
    <source>
        <dbReference type="EMBL" id="VDN61614.1"/>
    </source>
</evidence>
<proteinExistence type="predicted"/>
<sequence length="28" mass="3190">MPALSQAPRRLAEWAWMYAQPPYGATLI</sequence>
<reference evidence="1" key="1">
    <citation type="submission" date="2018-11" db="EMBL/GenBank/DDBJ databases">
        <authorList>
            <consortium name="Genoscope - CEA"/>
            <person name="William W."/>
        </authorList>
    </citation>
    <scope>NUCLEOTIDE SEQUENCE [LARGE SCALE GENOMIC DNA]</scope>
    <source>
        <strain evidence="1">T9AD</strain>
    </source>
</reference>
<protein>
    <submittedName>
        <fullName evidence="1">Uncharacterized protein</fullName>
    </submittedName>
</protein>
<gene>
    <name evidence="1" type="ORF">POT9AD_0623</name>
</gene>
<organism evidence="1">
    <name type="scientific">Ectopseudomonas oleovorans</name>
    <name type="common">Pseudomonas oleovorans</name>
    <dbReference type="NCBI Taxonomy" id="301"/>
    <lineage>
        <taxon>Bacteria</taxon>
        <taxon>Pseudomonadati</taxon>
        <taxon>Pseudomonadota</taxon>
        <taxon>Gammaproteobacteria</taxon>
        <taxon>Pseudomonadales</taxon>
        <taxon>Pseudomonadaceae</taxon>
        <taxon>Ectopseudomonas</taxon>
    </lineage>
</organism>
<dbReference type="AlphaFoldDB" id="A0A653AYZ4"/>